<feature type="domain" description="GAF" evidence="9">
    <location>
        <begin position="30"/>
        <end position="177"/>
    </location>
</feature>
<dbReference type="InterPro" id="IPR029016">
    <property type="entry name" value="GAF-like_dom_sf"/>
</dbReference>
<dbReference type="InterPro" id="IPR050499">
    <property type="entry name" value="PEP-utilizing_PTS_enzyme"/>
</dbReference>
<reference evidence="10 11" key="1">
    <citation type="submission" date="2023-03" db="EMBL/GenBank/DDBJ databases">
        <title>Paludisphaera mucosa sp. nov. a novel planctomycete from northern fen.</title>
        <authorList>
            <person name="Ivanova A."/>
        </authorList>
    </citation>
    <scope>NUCLEOTIDE SEQUENCE [LARGE SCALE GENOMIC DNA]</scope>
    <source>
        <strain evidence="10 11">Pla2</strain>
    </source>
</reference>
<feature type="region of interest" description="Disordered" evidence="8">
    <location>
        <begin position="424"/>
        <end position="443"/>
    </location>
</feature>
<dbReference type="Gene3D" id="3.50.30.10">
    <property type="entry name" value="Phosphohistidine domain"/>
    <property type="match status" value="1"/>
</dbReference>
<dbReference type="PANTHER" id="PTHR46244">
    <property type="entry name" value="PHOSPHOENOLPYRUVATE-PROTEIN PHOSPHOTRANSFERASE"/>
    <property type="match status" value="1"/>
</dbReference>
<dbReference type="Gene3D" id="3.30.450.40">
    <property type="match status" value="1"/>
</dbReference>
<dbReference type="RefSeq" id="WP_277862365.1">
    <property type="nucleotide sequence ID" value="NZ_JARRAG010000002.1"/>
</dbReference>
<evidence type="ECO:0000256" key="3">
    <source>
        <dbReference type="ARBA" id="ARBA00022679"/>
    </source>
</evidence>
<dbReference type="SUPFAM" id="SSF47831">
    <property type="entry name" value="Enzyme I of the PEP:sugar phosphotransferase system HPr-binding (sub)domain"/>
    <property type="match status" value="1"/>
</dbReference>
<name>A0ABT6FER6_9BACT</name>
<dbReference type="PANTHER" id="PTHR46244:SF6">
    <property type="entry name" value="PHOSPHOENOLPYRUVATE-PROTEIN PHOSPHOTRANSFERASE"/>
    <property type="match status" value="1"/>
</dbReference>
<dbReference type="Pfam" id="PF00391">
    <property type="entry name" value="PEP-utilizers"/>
    <property type="match status" value="1"/>
</dbReference>
<evidence type="ECO:0000313" key="11">
    <source>
        <dbReference type="Proteomes" id="UP001216907"/>
    </source>
</evidence>
<dbReference type="InterPro" id="IPR003018">
    <property type="entry name" value="GAF"/>
</dbReference>
<dbReference type="InterPro" id="IPR008731">
    <property type="entry name" value="PTS_EIN"/>
</dbReference>
<dbReference type="InterPro" id="IPR008279">
    <property type="entry name" value="PEP-util_enz_mobile_dom"/>
</dbReference>
<keyword evidence="6" id="KW-0460">Magnesium</keyword>
<evidence type="ECO:0000256" key="7">
    <source>
        <dbReference type="SAM" id="Coils"/>
    </source>
</evidence>
<organism evidence="10 11">
    <name type="scientific">Paludisphaera mucosa</name>
    <dbReference type="NCBI Taxonomy" id="3030827"/>
    <lineage>
        <taxon>Bacteria</taxon>
        <taxon>Pseudomonadati</taxon>
        <taxon>Planctomycetota</taxon>
        <taxon>Planctomycetia</taxon>
        <taxon>Isosphaerales</taxon>
        <taxon>Isosphaeraceae</taxon>
        <taxon>Paludisphaera</taxon>
    </lineage>
</organism>
<comment type="cofactor">
    <cofactor evidence="1">
        <name>Mg(2+)</name>
        <dbReference type="ChEBI" id="CHEBI:18420"/>
    </cofactor>
</comment>
<dbReference type="InterPro" id="IPR015813">
    <property type="entry name" value="Pyrv/PenolPyrv_kinase-like_dom"/>
</dbReference>
<dbReference type="Pfam" id="PF01590">
    <property type="entry name" value="GAF"/>
    <property type="match status" value="1"/>
</dbReference>
<dbReference type="InterPro" id="IPR036618">
    <property type="entry name" value="PtsI_HPr-bd_sf"/>
</dbReference>
<evidence type="ECO:0000259" key="9">
    <source>
        <dbReference type="SMART" id="SM00065"/>
    </source>
</evidence>
<dbReference type="SUPFAM" id="SSF52009">
    <property type="entry name" value="Phosphohistidine domain"/>
    <property type="match status" value="1"/>
</dbReference>
<dbReference type="SUPFAM" id="SSF51621">
    <property type="entry name" value="Phosphoenolpyruvate/pyruvate domain"/>
    <property type="match status" value="1"/>
</dbReference>
<keyword evidence="5" id="KW-0418">Kinase</keyword>
<dbReference type="PRINTS" id="PR01736">
    <property type="entry name" value="PHPHTRNFRASE"/>
</dbReference>
<dbReference type="SUPFAM" id="SSF55781">
    <property type="entry name" value="GAF domain-like"/>
    <property type="match status" value="1"/>
</dbReference>
<dbReference type="SMART" id="SM00065">
    <property type="entry name" value="GAF"/>
    <property type="match status" value="1"/>
</dbReference>
<dbReference type="Gene3D" id="1.10.274.10">
    <property type="entry name" value="PtsI, HPr-binding domain"/>
    <property type="match status" value="1"/>
</dbReference>
<keyword evidence="11" id="KW-1185">Reference proteome</keyword>
<keyword evidence="3" id="KW-0808">Transferase</keyword>
<dbReference type="InterPro" id="IPR036637">
    <property type="entry name" value="Phosphohistidine_dom_sf"/>
</dbReference>
<keyword evidence="4" id="KW-0479">Metal-binding</keyword>
<evidence type="ECO:0000313" key="10">
    <source>
        <dbReference type="EMBL" id="MDG3006061.1"/>
    </source>
</evidence>
<dbReference type="InterPro" id="IPR040442">
    <property type="entry name" value="Pyrv_kinase-like_dom_sf"/>
</dbReference>
<evidence type="ECO:0000256" key="5">
    <source>
        <dbReference type="ARBA" id="ARBA00022777"/>
    </source>
</evidence>
<evidence type="ECO:0000256" key="2">
    <source>
        <dbReference type="ARBA" id="ARBA00007837"/>
    </source>
</evidence>
<evidence type="ECO:0000256" key="4">
    <source>
        <dbReference type="ARBA" id="ARBA00022723"/>
    </source>
</evidence>
<evidence type="ECO:0000256" key="8">
    <source>
        <dbReference type="SAM" id="MobiDB-lite"/>
    </source>
</evidence>
<dbReference type="InterPro" id="IPR000121">
    <property type="entry name" value="PEP_util_C"/>
</dbReference>
<keyword evidence="7" id="KW-0175">Coiled coil</keyword>
<dbReference type="Pfam" id="PF02896">
    <property type="entry name" value="PEP-utilizers_C"/>
    <property type="match status" value="1"/>
</dbReference>
<comment type="caution">
    <text evidence="10">The sequence shown here is derived from an EMBL/GenBank/DDBJ whole genome shotgun (WGS) entry which is preliminary data.</text>
</comment>
<dbReference type="EMBL" id="JARRAG010000002">
    <property type="protein sequence ID" value="MDG3006061.1"/>
    <property type="molecule type" value="Genomic_DNA"/>
</dbReference>
<dbReference type="Proteomes" id="UP001216907">
    <property type="component" value="Unassembled WGS sequence"/>
</dbReference>
<evidence type="ECO:0000256" key="6">
    <source>
        <dbReference type="ARBA" id="ARBA00022842"/>
    </source>
</evidence>
<evidence type="ECO:0000256" key="1">
    <source>
        <dbReference type="ARBA" id="ARBA00001946"/>
    </source>
</evidence>
<comment type="similarity">
    <text evidence="2">Belongs to the PEP-utilizing enzyme family.</text>
</comment>
<protein>
    <submittedName>
        <fullName evidence="10">Phosphoenolpyruvate-utilizing N-terminal domain-containing protein</fullName>
    </submittedName>
</protein>
<dbReference type="Gene3D" id="3.20.20.60">
    <property type="entry name" value="Phosphoenolpyruvate-binding domains"/>
    <property type="match status" value="1"/>
</dbReference>
<gene>
    <name evidence="10" type="ORF">PZE19_19990</name>
</gene>
<accession>A0ABT6FER6</accession>
<feature type="coiled-coil region" evidence="7">
    <location>
        <begin position="234"/>
        <end position="261"/>
    </location>
</feature>
<dbReference type="Pfam" id="PF05524">
    <property type="entry name" value="PEP-utilisers_N"/>
    <property type="match status" value="1"/>
</dbReference>
<sequence>MKNAAIAANPESSLLLTLEEVSLLVSHSHDPQDTLTNTVRLIHGRFRTDVCSVYLIDPQGGDLVLAATVGLDPSSVGSVRMRFDEGLTGLVAERMAPVMEADAPAHPRFKYFQETGEDRFRSFLGVPIIEAGAVEGVLVVQTIERRPFSPNEARMLVTVASQLAPLVTGARLLEQVAAGSVGDATTTPAESETSLLRGRGLSPGRGVGLAYVVDDRAATGLPSERTAAEPAAEKARLAAAVEAAREEIARLSRRISLLVGEDHGAILQAQLMILQDRSVERDLDGRLEAGDSAEAAVAGTLEKYVATFGKMTNPFFQERIFDIKDVFRRIAWHLRPRDEAAILAGDDRLILVAREASVLDLFSVDLDRLAGVVVEHGGPQSHAGIIARSLGVPMVGQILGLLEQVGPGRRVAIDGGEGTLDLAPFEAPPRKAPDPALDGRAGGASAIPPPTLRIAASTAAPLQAEAAETPRVEANVNLLGEVGRVLTADAGAVGLYRSEMIFLARRTLPTEEEQVEIYRKLVEAVRGRSVTIRTFDLRPDKLAHGSAVASATSQALDWRLVLEAPALQRLFYEQVRAILRASASGPVRLLVPLVNRTALLDFALDSIQEARRELAREGLPHGRDVPVGAMIEVAAVAPLISDWAERVDFFSLGTNDLIASALGQDRDHPVGARADDALHPGLVRMIDHMIHAAHEAGRPISACGEMAADPAGALVLTALGVDSLSVAVDRIPHVRRALAGFPHQARPVIRGLILQARSTDDVVRAVQPFLIHAVA</sequence>
<proteinExistence type="inferred from homology"/>